<organism evidence="10 11">
    <name type="scientific">Desulfurococcus amylolyticus (strain DSM 18924 / JCM 16383 / VKM B-2413 / 1221n)</name>
    <name type="common">Desulfurococcus kamchatkensis</name>
    <dbReference type="NCBI Taxonomy" id="490899"/>
    <lineage>
        <taxon>Archaea</taxon>
        <taxon>Thermoproteota</taxon>
        <taxon>Thermoprotei</taxon>
        <taxon>Desulfurococcales</taxon>
        <taxon>Desulfurococcaceae</taxon>
        <taxon>Desulfurococcus</taxon>
    </lineage>
</organism>
<evidence type="ECO:0000256" key="3">
    <source>
        <dbReference type="ARBA" id="ARBA00022552"/>
    </source>
</evidence>
<evidence type="ECO:0000256" key="2">
    <source>
        <dbReference type="ARBA" id="ARBA00022517"/>
    </source>
</evidence>
<evidence type="ECO:0000256" key="6">
    <source>
        <dbReference type="ARBA" id="ARBA00022691"/>
    </source>
</evidence>
<dbReference type="CDD" id="cd18088">
    <property type="entry name" value="Nep1-like"/>
    <property type="match status" value="1"/>
</dbReference>
<dbReference type="GeneID" id="7171211"/>
<dbReference type="SUPFAM" id="SSF75217">
    <property type="entry name" value="alpha/beta knot"/>
    <property type="match status" value="1"/>
</dbReference>
<evidence type="ECO:0000256" key="9">
    <source>
        <dbReference type="HAMAP-Rule" id="MF_00554"/>
    </source>
</evidence>
<dbReference type="Proteomes" id="UP000006903">
    <property type="component" value="Chromosome"/>
</dbReference>
<dbReference type="Gene3D" id="3.40.1280.10">
    <property type="match status" value="1"/>
</dbReference>
<dbReference type="PANTHER" id="PTHR12636">
    <property type="entry name" value="NEP1/MRA1"/>
    <property type="match status" value="1"/>
</dbReference>
<sequence>MERKVIELGRLKIILVEAALETIPPSIASHPVVLKNAGKRGKSPHEILLDVSIHYHAMKKLPLKHKRGRPDIIHLSLLEALESPLNKTGRMEIYIHTIQGHAIFIDSSTRIPRNYNRFTGLMEQLFKEGEVPPGSEKPLLYIKTMPLDSLIKAIGAKGLILLSESCVQSSLDNVVGEALNNGFAIGIGGFPHGDFEEDTVKQAVKCYSIYRGPLATWIVVSRIIASAERLLGIL</sequence>
<dbReference type="GO" id="GO:0019843">
    <property type="term" value="F:rRNA binding"/>
    <property type="evidence" value="ECO:0007669"/>
    <property type="project" value="UniProtKB-UniRule"/>
</dbReference>
<feature type="binding site" evidence="9">
    <location>
        <position position="188"/>
    </location>
    <ligand>
        <name>S-adenosyl-L-methionine</name>
        <dbReference type="ChEBI" id="CHEBI:59789"/>
    </ligand>
</feature>
<evidence type="ECO:0000313" key="11">
    <source>
        <dbReference type="Proteomes" id="UP000006903"/>
    </source>
</evidence>
<dbReference type="STRING" id="490899.DKAM_1117"/>
<name>B8D5R2_DESA1</name>
<dbReference type="GO" id="GO:0070475">
    <property type="term" value="P:rRNA base methylation"/>
    <property type="evidence" value="ECO:0007669"/>
    <property type="project" value="InterPro"/>
</dbReference>
<feature type="site" description="Interaction with substrate rRNA" evidence="9">
    <location>
        <position position="117"/>
    </location>
</feature>
<feature type="site" description="Interaction with substrate rRNA" evidence="9">
    <location>
        <position position="113"/>
    </location>
</feature>
<keyword evidence="5 9" id="KW-0808">Transferase</keyword>
<dbReference type="GO" id="GO:0070037">
    <property type="term" value="F:rRNA (pseudouridine) methyltransferase activity"/>
    <property type="evidence" value="ECO:0007669"/>
    <property type="project" value="UniProtKB-UniRule"/>
</dbReference>
<dbReference type="InterPro" id="IPR005304">
    <property type="entry name" value="Rbsml_bgen_MeTrfase_EMG1/NEP1"/>
</dbReference>
<dbReference type="InterPro" id="IPR023503">
    <property type="entry name" value="Ribosome_NEP1_arc"/>
</dbReference>
<dbReference type="PANTHER" id="PTHR12636:SF5">
    <property type="entry name" value="RIBOSOMAL RNA SMALL SUBUNIT METHYLTRANSFERASE NEP1"/>
    <property type="match status" value="1"/>
</dbReference>
<dbReference type="HOGENOM" id="CLU_055846_1_3_2"/>
<dbReference type="NCBIfam" id="NF003206">
    <property type="entry name" value="PRK04171.2-1"/>
    <property type="match status" value="1"/>
</dbReference>
<gene>
    <name evidence="9" type="primary">nep1</name>
    <name evidence="10" type="ordered locus">DKAM_1117</name>
</gene>
<evidence type="ECO:0000256" key="7">
    <source>
        <dbReference type="ARBA" id="ARBA00022730"/>
    </source>
</evidence>
<dbReference type="RefSeq" id="WP_012608784.1">
    <property type="nucleotide sequence ID" value="NC_011766.1"/>
</dbReference>
<dbReference type="EC" id="2.1.1.-" evidence="9"/>
<dbReference type="AlphaFoldDB" id="B8D5R2"/>
<keyword evidence="7 9" id="KW-0699">rRNA-binding</keyword>
<dbReference type="EMBL" id="CP001140">
    <property type="protein sequence ID" value="ACL11443.1"/>
    <property type="molecule type" value="Genomic_DNA"/>
</dbReference>
<comment type="function">
    <text evidence="9">Methyltransferase involved in ribosomal biogenesis. Specifically catalyzes the N1-methylation of the pseudouridine corresponding to position 914 in M.jannaschii 16S rRNA.</text>
</comment>
<keyword evidence="6 9" id="KW-0949">S-adenosyl-L-methionine</keyword>
<keyword evidence="4 9" id="KW-0489">Methyltransferase</keyword>
<dbReference type="InterPro" id="IPR029028">
    <property type="entry name" value="Alpha/beta_knot_MTases"/>
</dbReference>
<protein>
    <recommendedName>
        <fullName evidence="9">Ribosomal RNA small subunit methyltransferase Nep1</fullName>
        <ecNumber evidence="9">2.1.1.-</ecNumber>
    </recommendedName>
    <alternativeName>
        <fullName evidence="9">16S rRNA (pseudouridine-N1-)-methyltransferase Nep1</fullName>
    </alternativeName>
</protein>
<dbReference type="KEGG" id="dka:DKAM_1117"/>
<dbReference type="HAMAP" id="MF_00554">
    <property type="entry name" value="NEP1"/>
    <property type="match status" value="1"/>
</dbReference>
<evidence type="ECO:0000256" key="5">
    <source>
        <dbReference type="ARBA" id="ARBA00022679"/>
    </source>
</evidence>
<keyword evidence="3 9" id="KW-0698">rRNA processing</keyword>
<feature type="site" description="Interaction with substrate rRNA" evidence="9">
    <location>
        <position position="110"/>
    </location>
</feature>
<comment type="subunit">
    <text evidence="9">Homodimer.</text>
</comment>
<evidence type="ECO:0000256" key="1">
    <source>
        <dbReference type="ARBA" id="ARBA00008115"/>
    </source>
</evidence>
<evidence type="ECO:0000256" key="4">
    <source>
        <dbReference type="ARBA" id="ARBA00022603"/>
    </source>
</evidence>
<feature type="site" description="Interaction with substrate rRNA" evidence="9">
    <location>
        <position position="69"/>
    </location>
</feature>
<dbReference type="InterPro" id="IPR029026">
    <property type="entry name" value="tRNA_m1G_MTases_N"/>
</dbReference>
<keyword evidence="2 9" id="KW-0690">Ribosome biogenesis</keyword>
<proteinExistence type="inferred from homology"/>
<accession>B8D5R2</accession>
<evidence type="ECO:0000313" key="10">
    <source>
        <dbReference type="EMBL" id="ACL11443.1"/>
    </source>
</evidence>
<reference evidence="10 11" key="1">
    <citation type="journal article" date="2009" name="J. Bacteriol.">
        <title>Complete genome sequence of the anaerobic, protein-degrading hyperthermophilic crenarchaeon Desulfurococcus kamchatkensis.</title>
        <authorList>
            <person name="Ravin N.V."/>
            <person name="Mardanov A.V."/>
            <person name="Beletsky A.V."/>
            <person name="Kublanov I.V."/>
            <person name="Kolganova T.V."/>
            <person name="Lebedinsky A.V."/>
            <person name="Chernyh N.A."/>
            <person name="Bonch-Osmolovskaya E.A."/>
            <person name="Skryabin K.G."/>
        </authorList>
    </citation>
    <scope>NUCLEOTIDE SEQUENCE [LARGE SCALE GENOMIC DNA]</scope>
    <source>
        <strain evidence="11">DSM 18924 / JCM 16383 / VKM B-2413 / 1221n</strain>
    </source>
</reference>
<comment type="similarity">
    <text evidence="1 9">Belongs to the class IV-like SAM-binding methyltransferase superfamily. RNA methyltransferase NEP1 family.</text>
</comment>
<feature type="binding site" evidence="9">
    <location>
        <begin position="209"/>
        <end position="214"/>
    </location>
    <ligand>
        <name>S-adenosyl-L-methionine</name>
        <dbReference type="ChEBI" id="CHEBI:59789"/>
    </ligand>
</feature>
<dbReference type="eggNOG" id="arCOG04122">
    <property type="taxonomic scope" value="Archaea"/>
</dbReference>
<feature type="binding site" evidence="9">
    <location>
        <position position="193"/>
    </location>
    <ligand>
        <name>S-adenosyl-L-methionine</name>
        <dbReference type="ChEBI" id="CHEBI:59789"/>
    </ligand>
</feature>
<dbReference type="Pfam" id="PF03587">
    <property type="entry name" value="EMG1"/>
    <property type="match status" value="1"/>
</dbReference>
<keyword evidence="8 9" id="KW-0694">RNA-binding</keyword>
<evidence type="ECO:0000256" key="8">
    <source>
        <dbReference type="ARBA" id="ARBA00022884"/>
    </source>
</evidence>
<comment type="catalytic activity">
    <reaction evidence="9">
        <text>a pseudouridine in rRNA + S-adenosyl-L-methionine = an N(1)-methylpseudouridine in rRNA + S-adenosyl-L-homocysteine + H(+)</text>
        <dbReference type="Rhea" id="RHEA:46696"/>
        <dbReference type="Rhea" id="RHEA-COMP:11634"/>
        <dbReference type="Rhea" id="RHEA-COMP:13933"/>
        <dbReference type="ChEBI" id="CHEBI:15378"/>
        <dbReference type="ChEBI" id="CHEBI:57856"/>
        <dbReference type="ChEBI" id="CHEBI:59789"/>
        <dbReference type="ChEBI" id="CHEBI:65314"/>
        <dbReference type="ChEBI" id="CHEBI:74890"/>
    </reaction>
</comment>
<feature type="site" description="Stabilizes Arg-xx" evidence="9">
    <location>
        <position position="71"/>
    </location>
</feature>